<dbReference type="InParanoid" id="Q5JD16"/>
<accession>Q5JD16</accession>
<dbReference type="GeneID" id="78446923"/>
<dbReference type="AlphaFoldDB" id="Q5JD16"/>
<keyword evidence="2" id="KW-1185">Reference proteome</keyword>
<dbReference type="KEGG" id="tko:TK0413"/>
<dbReference type="HOGENOM" id="CLU_2217183_0_0_2"/>
<gene>
    <name evidence="1" type="ordered locus">TK0413</name>
</gene>
<dbReference type="Proteomes" id="UP000000536">
    <property type="component" value="Chromosome"/>
</dbReference>
<dbReference type="PATRIC" id="fig|69014.16.peg.406"/>
<dbReference type="EMBL" id="AP006878">
    <property type="protein sequence ID" value="BAD84602.1"/>
    <property type="molecule type" value="Genomic_DNA"/>
</dbReference>
<sequence>MTTMIATVDELIDFLKKHKKKGFKYAIIAMDPIGGWRAPSGKKKYYQANFAISRGVFAKDDLTNLMKAAGFAVFLYKDTDPFDEDTKAYFEEADSASSSPSEEGRS</sequence>
<dbReference type="STRING" id="69014.TK0413"/>
<dbReference type="RefSeq" id="WP_011249368.1">
    <property type="nucleotide sequence ID" value="NC_006624.1"/>
</dbReference>
<dbReference type="EnsemblBacteria" id="BAD84602">
    <property type="protein sequence ID" value="BAD84602"/>
    <property type="gene ID" value="TK0413"/>
</dbReference>
<reference evidence="1 2" key="1">
    <citation type="journal article" date="2005" name="Genome Res.">
        <title>Complete genome sequence of the hyperthermophilic archaeon Thermococcus kodakaraensis KOD1 and comparison with Pyrococcus genomes.</title>
        <authorList>
            <person name="Fukui T."/>
            <person name="Atomi H."/>
            <person name="Kanai T."/>
            <person name="Matsumi R."/>
            <person name="Fujiwara S."/>
            <person name="Imanaka T."/>
        </authorList>
    </citation>
    <scope>NUCLEOTIDE SEQUENCE [LARGE SCALE GENOMIC DNA]</scope>
    <source>
        <strain evidence="2">ATCC BAA-918 / JCM 12380 / KOD1</strain>
    </source>
</reference>
<evidence type="ECO:0000313" key="2">
    <source>
        <dbReference type="Proteomes" id="UP000000536"/>
    </source>
</evidence>
<name>Q5JD16_THEKO</name>
<protein>
    <submittedName>
        <fullName evidence="1">Uncharacterized protein</fullName>
    </submittedName>
</protein>
<proteinExistence type="predicted"/>
<evidence type="ECO:0000313" key="1">
    <source>
        <dbReference type="EMBL" id="BAD84602.1"/>
    </source>
</evidence>
<organism evidence="1 2">
    <name type="scientific">Thermococcus kodakarensis (strain ATCC BAA-918 / JCM 12380 / KOD1)</name>
    <name type="common">Pyrococcus kodakaraensis (strain KOD1)</name>
    <dbReference type="NCBI Taxonomy" id="69014"/>
    <lineage>
        <taxon>Archaea</taxon>
        <taxon>Methanobacteriati</taxon>
        <taxon>Methanobacteriota</taxon>
        <taxon>Thermococci</taxon>
        <taxon>Thermococcales</taxon>
        <taxon>Thermococcaceae</taxon>
        <taxon>Thermococcus</taxon>
    </lineage>
</organism>